<keyword evidence="6" id="KW-0677">Repeat</keyword>
<evidence type="ECO:0000256" key="13">
    <source>
        <dbReference type="SAM" id="MobiDB-lite"/>
    </source>
</evidence>
<evidence type="ECO:0000256" key="8">
    <source>
        <dbReference type="ARBA" id="ARBA00023069"/>
    </source>
</evidence>
<evidence type="ECO:0000256" key="1">
    <source>
        <dbReference type="ARBA" id="ARBA00004430"/>
    </source>
</evidence>
<name>A0A8K0DG82_IGNLU</name>
<evidence type="ECO:0000256" key="10">
    <source>
        <dbReference type="ARBA" id="ARBA00023212"/>
    </source>
</evidence>
<dbReference type="Gene3D" id="2.130.10.10">
    <property type="entry name" value="YVTN repeat-like/Quinoprotein amine dehydrogenase"/>
    <property type="match status" value="2"/>
</dbReference>
<evidence type="ECO:0000256" key="6">
    <source>
        <dbReference type="ARBA" id="ARBA00022737"/>
    </source>
</evidence>
<keyword evidence="8" id="KW-0969">Cilium</keyword>
<keyword evidence="11" id="KW-0966">Cell projection</keyword>
<feature type="region of interest" description="Disordered" evidence="13">
    <location>
        <begin position="565"/>
        <end position="614"/>
    </location>
</feature>
<comment type="subcellular location">
    <subcellularLocation>
        <location evidence="1">Cytoplasm</location>
        <location evidence="1">Cytoskeleton</location>
        <location evidence="1">Cilium axoneme</location>
    </subcellularLocation>
</comment>
<protein>
    <recommendedName>
        <fullName evidence="16">Dynein intermediate chain 3, ciliary</fullName>
    </recommendedName>
</protein>
<evidence type="ECO:0000313" key="14">
    <source>
        <dbReference type="EMBL" id="KAF2905214.1"/>
    </source>
</evidence>
<dbReference type="EMBL" id="VTPC01000584">
    <property type="protein sequence ID" value="KAF2905214.1"/>
    <property type="molecule type" value="Genomic_DNA"/>
</dbReference>
<evidence type="ECO:0000256" key="5">
    <source>
        <dbReference type="ARBA" id="ARBA00022701"/>
    </source>
</evidence>
<proteinExistence type="inferred from homology"/>
<accession>A0A8K0DG82</accession>
<evidence type="ECO:0000256" key="2">
    <source>
        <dbReference type="ARBA" id="ARBA00011059"/>
    </source>
</evidence>
<dbReference type="AlphaFoldDB" id="A0A8K0DG82"/>
<evidence type="ECO:0000256" key="4">
    <source>
        <dbReference type="ARBA" id="ARBA00022574"/>
    </source>
</evidence>
<dbReference type="FunFam" id="2.130.10.10:FF:000584">
    <property type="entry name" value="Dynein intermediate chain 2"/>
    <property type="match status" value="1"/>
</dbReference>
<dbReference type="InterPro" id="IPR036322">
    <property type="entry name" value="WD40_repeat_dom_sf"/>
</dbReference>
<dbReference type="OrthoDB" id="366230at2759"/>
<dbReference type="GO" id="GO:0036158">
    <property type="term" value="P:outer dynein arm assembly"/>
    <property type="evidence" value="ECO:0007669"/>
    <property type="project" value="TreeGrafter"/>
</dbReference>
<keyword evidence="5" id="KW-0493">Microtubule</keyword>
<keyword evidence="4 12" id="KW-0853">WD repeat</keyword>
<dbReference type="InterPro" id="IPR015943">
    <property type="entry name" value="WD40/YVTN_repeat-like_dom_sf"/>
</dbReference>
<dbReference type="GO" id="GO:0045504">
    <property type="term" value="F:dynein heavy chain binding"/>
    <property type="evidence" value="ECO:0007669"/>
    <property type="project" value="TreeGrafter"/>
</dbReference>
<comment type="similarity">
    <text evidence="2">Belongs to the dynein intermediate chain family.</text>
</comment>
<dbReference type="InterPro" id="IPR001680">
    <property type="entry name" value="WD40_rpt"/>
</dbReference>
<comment type="caution">
    <text evidence="14">The sequence shown here is derived from an EMBL/GenBank/DDBJ whole genome shotgun (WGS) entry which is preliminary data.</text>
</comment>
<dbReference type="GO" id="GO:0005874">
    <property type="term" value="C:microtubule"/>
    <property type="evidence" value="ECO:0007669"/>
    <property type="project" value="UniProtKB-KW"/>
</dbReference>
<keyword evidence="15" id="KW-1185">Reference proteome</keyword>
<dbReference type="InterPro" id="IPR050687">
    <property type="entry name" value="Dynein_IC"/>
</dbReference>
<evidence type="ECO:0000313" key="15">
    <source>
        <dbReference type="Proteomes" id="UP000801492"/>
    </source>
</evidence>
<sequence length="614" mass="70113">MEIQYVYQKKRSEFGRQCMFSDQGPELIDNYVSNKEHAHEYILRDPVSQGTQCAPIQAEHYLNTTRAAYVNTGINHTEGGWPKDVNIHDEEQTKRYRRKVEKDESFNPTVIQLCKNMESCILQNNAINIYQQYFSDVEPTPLVERSSARTVNVYQDQNPIKRPINHISWSPDSGTKLAITHCNLKFQAPIQNEVTHSYIWEVENPNRPLIVLKPQVPIVCLEYNQKDVNSLVSGQFNGQVGVWDTRRGSEPVELSITEVSHRDPVHNVLWINSKTGTEFFSSSTDGQVKWWDTRKLNSPLETLILSSPGQIIEKAMGASCLEYEPTIPTRFMVGTEHGIVISCNRKGKSPSEKMALKFTAHLGPVLALNRNPAFVKNFLSIGDWTAKIWSEDCRESPIMWTSYHKPMLTDGAWSPTRFSVFFTTRADGTLDVWDILQQQKQACLGVKVCDEPLRCLRTHDMGRLVAVGNSKGSTYLVQFSENLSTCNKNDKMLLTAMFERESRREKILEARNRELRLKMKTKSAQQVATESEMELIEKDKGEGSAMVFMDAHVVAAEKEFFNVVETELRGPQPEVEEHKEEEQQDEYEPEPPAQPEPPPVSPKESKGKDDKKKK</sequence>
<evidence type="ECO:0000256" key="11">
    <source>
        <dbReference type="ARBA" id="ARBA00023273"/>
    </source>
</evidence>
<keyword evidence="10" id="KW-0206">Cytoskeleton</keyword>
<evidence type="ECO:0000256" key="7">
    <source>
        <dbReference type="ARBA" id="ARBA00023017"/>
    </source>
</evidence>
<dbReference type="GO" id="GO:0036157">
    <property type="term" value="C:outer dynein arm"/>
    <property type="evidence" value="ECO:0007669"/>
    <property type="project" value="TreeGrafter"/>
</dbReference>
<dbReference type="PANTHER" id="PTHR12442:SF7">
    <property type="entry name" value="DYNEIN AXONEMAL INTERMEDIATE CHAIN 2"/>
    <property type="match status" value="1"/>
</dbReference>
<evidence type="ECO:0000256" key="9">
    <source>
        <dbReference type="ARBA" id="ARBA00023175"/>
    </source>
</evidence>
<feature type="compositionally biased region" description="Pro residues" evidence="13">
    <location>
        <begin position="590"/>
        <end position="601"/>
    </location>
</feature>
<organism evidence="14 15">
    <name type="scientific">Ignelater luminosus</name>
    <name type="common">Cucubano</name>
    <name type="synonym">Pyrophorus luminosus</name>
    <dbReference type="NCBI Taxonomy" id="2038154"/>
    <lineage>
        <taxon>Eukaryota</taxon>
        <taxon>Metazoa</taxon>
        <taxon>Ecdysozoa</taxon>
        <taxon>Arthropoda</taxon>
        <taxon>Hexapoda</taxon>
        <taxon>Insecta</taxon>
        <taxon>Pterygota</taxon>
        <taxon>Neoptera</taxon>
        <taxon>Endopterygota</taxon>
        <taxon>Coleoptera</taxon>
        <taxon>Polyphaga</taxon>
        <taxon>Elateriformia</taxon>
        <taxon>Elateroidea</taxon>
        <taxon>Elateridae</taxon>
        <taxon>Agrypninae</taxon>
        <taxon>Pyrophorini</taxon>
        <taxon>Ignelater</taxon>
    </lineage>
</organism>
<dbReference type="SMART" id="SM00320">
    <property type="entry name" value="WD40"/>
    <property type="match status" value="4"/>
</dbReference>
<dbReference type="Proteomes" id="UP000801492">
    <property type="component" value="Unassembled WGS sequence"/>
</dbReference>
<gene>
    <name evidence="14" type="ORF">ILUMI_00938</name>
</gene>
<evidence type="ECO:0008006" key="16">
    <source>
        <dbReference type="Google" id="ProtNLM"/>
    </source>
</evidence>
<dbReference type="GO" id="GO:0045503">
    <property type="term" value="F:dynein light chain binding"/>
    <property type="evidence" value="ECO:0007669"/>
    <property type="project" value="TreeGrafter"/>
</dbReference>
<keyword evidence="7" id="KW-0243">Dynein</keyword>
<evidence type="ECO:0000256" key="12">
    <source>
        <dbReference type="PROSITE-ProRule" id="PRU00221"/>
    </source>
</evidence>
<keyword evidence="3" id="KW-0963">Cytoplasm</keyword>
<dbReference type="PANTHER" id="PTHR12442">
    <property type="entry name" value="DYNEIN INTERMEDIATE CHAIN"/>
    <property type="match status" value="1"/>
</dbReference>
<feature type="repeat" description="WD" evidence="12">
    <location>
        <begin position="258"/>
        <end position="294"/>
    </location>
</feature>
<feature type="compositionally biased region" description="Basic and acidic residues" evidence="13">
    <location>
        <begin position="603"/>
        <end position="614"/>
    </location>
</feature>
<evidence type="ECO:0000256" key="3">
    <source>
        <dbReference type="ARBA" id="ARBA00022490"/>
    </source>
</evidence>
<dbReference type="SUPFAM" id="SSF50978">
    <property type="entry name" value="WD40 repeat-like"/>
    <property type="match status" value="1"/>
</dbReference>
<dbReference type="GO" id="GO:0003341">
    <property type="term" value="P:cilium movement"/>
    <property type="evidence" value="ECO:0007669"/>
    <property type="project" value="TreeGrafter"/>
</dbReference>
<dbReference type="PROSITE" id="PS50082">
    <property type="entry name" value="WD_REPEATS_2"/>
    <property type="match status" value="1"/>
</dbReference>
<keyword evidence="9" id="KW-0505">Motor protein</keyword>
<reference evidence="14" key="1">
    <citation type="submission" date="2019-08" db="EMBL/GenBank/DDBJ databases">
        <title>The genome of the North American firefly Photinus pyralis.</title>
        <authorList>
            <consortium name="Photinus pyralis genome working group"/>
            <person name="Fallon T.R."/>
            <person name="Sander Lower S.E."/>
            <person name="Weng J.-K."/>
        </authorList>
    </citation>
    <scope>NUCLEOTIDE SEQUENCE</scope>
    <source>
        <strain evidence="14">TRF0915ILg1</strain>
        <tissue evidence="14">Whole body</tissue>
    </source>
</reference>